<dbReference type="AlphaFoldDB" id="A0A3M7PWR6"/>
<accession>A0A3M7PWR6</accession>
<reference evidence="2 3" key="1">
    <citation type="journal article" date="2018" name="Sci. Rep.">
        <title>Genomic signatures of local adaptation to the degree of environmental predictability in rotifers.</title>
        <authorList>
            <person name="Franch-Gras L."/>
            <person name="Hahn C."/>
            <person name="Garcia-Roger E.M."/>
            <person name="Carmona M.J."/>
            <person name="Serra M."/>
            <person name="Gomez A."/>
        </authorList>
    </citation>
    <scope>NUCLEOTIDE SEQUENCE [LARGE SCALE GENOMIC DNA]</scope>
    <source>
        <strain evidence="2">HYR1</strain>
    </source>
</reference>
<protein>
    <submittedName>
        <fullName evidence="2">Uncharacterized protein</fullName>
    </submittedName>
</protein>
<evidence type="ECO:0000313" key="3">
    <source>
        <dbReference type="Proteomes" id="UP000276133"/>
    </source>
</evidence>
<evidence type="ECO:0000313" key="2">
    <source>
        <dbReference type="EMBL" id="RNA03181.1"/>
    </source>
</evidence>
<dbReference type="EMBL" id="REGN01008603">
    <property type="protein sequence ID" value="RNA03181.1"/>
    <property type="molecule type" value="Genomic_DNA"/>
</dbReference>
<gene>
    <name evidence="2" type="ORF">BpHYR1_030624</name>
</gene>
<keyword evidence="1" id="KW-0732">Signal</keyword>
<dbReference type="Proteomes" id="UP000276133">
    <property type="component" value="Unassembled WGS sequence"/>
</dbReference>
<keyword evidence="3" id="KW-1185">Reference proteome</keyword>
<evidence type="ECO:0000256" key="1">
    <source>
        <dbReference type="SAM" id="SignalP"/>
    </source>
</evidence>
<organism evidence="2 3">
    <name type="scientific">Brachionus plicatilis</name>
    <name type="common">Marine rotifer</name>
    <name type="synonym">Brachionus muelleri</name>
    <dbReference type="NCBI Taxonomy" id="10195"/>
    <lineage>
        <taxon>Eukaryota</taxon>
        <taxon>Metazoa</taxon>
        <taxon>Spiralia</taxon>
        <taxon>Gnathifera</taxon>
        <taxon>Rotifera</taxon>
        <taxon>Eurotatoria</taxon>
        <taxon>Monogononta</taxon>
        <taxon>Pseudotrocha</taxon>
        <taxon>Ploima</taxon>
        <taxon>Brachionidae</taxon>
        <taxon>Brachionus</taxon>
    </lineage>
</organism>
<feature type="signal peptide" evidence="1">
    <location>
        <begin position="1"/>
        <end position="20"/>
    </location>
</feature>
<sequence length="89" mass="10818">MFFIWWNFLFYSLLVEHGMTDPYSLFDYHLFGSIVNFLIRHHFTNQDQVISKCSEKNTMIISVNFNFPFILKCKYSNLDKKIFHLIKKL</sequence>
<name>A0A3M7PWR6_BRAPC</name>
<comment type="caution">
    <text evidence="2">The sequence shown here is derived from an EMBL/GenBank/DDBJ whole genome shotgun (WGS) entry which is preliminary data.</text>
</comment>
<feature type="chain" id="PRO_5018247094" evidence="1">
    <location>
        <begin position="21"/>
        <end position="89"/>
    </location>
</feature>
<proteinExistence type="predicted"/>